<sequence length="433" mass="48577">MKYARKAVMNINLGLSRVTKLLNYLENPHERLNVLHVAGTNGKGSVCTYLTSILQDNSNQVGKFTTPHLIDVTDSITINNKPISLNVYKSIRNNLEKINDRHELNCTEFELLTCTAFQYFHKVNCQWCVIEVGLGGRLDATNVIPGDRKVSCGITKISLDHETFLGDTLVKIAQEKAGIVTKGVRYAVLDGSNEQSVIETVKDKCREMDCELTVTDADCVTNHIDTESWGRLVFEKLPLNGHYQICNLRVALAMLDGMQQRKMIDISTETIMERLQGVEWPGRLQNLNFCYDPIQKSTIPVLLDGAHNGSAAIELAKFLRNQFGGQPLTFIISVTSGKDLKSLLGPLLRPRDRVIVTEYGPVDGMPWISPMAASELSLHIKENYTSKVEVRDNLHDVVPFIMEEQQTRTPVIICGSLYLCGEVLRLHQKNLHQ</sequence>
<keyword evidence="9" id="KW-1185">Reference proteome</keyword>
<dbReference type="GO" id="GO:0004326">
    <property type="term" value="F:tetrahydrofolylpolyglutamate synthase activity"/>
    <property type="evidence" value="ECO:0007669"/>
    <property type="project" value="InterPro"/>
</dbReference>
<evidence type="ECO:0000256" key="5">
    <source>
        <dbReference type="ARBA" id="ARBA00022840"/>
    </source>
</evidence>
<dbReference type="GO" id="GO:0005829">
    <property type="term" value="C:cytosol"/>
    <property type="evidence" value="ECO:0007669"/>
    <property type="project" value="TreeGrafter"/>
</dbReference>
<evidence type="ECO:0000313" key="8">
    <source>
        <dbReference type="EMBL" id="QLQ78115.1"/>
    </source>
</evidence>
<dbReference type="AlphaFoldDB" id="A0A7H9HP09"/>
<dbReference type="OrthoDB" id="5212574at2759"/>
<dbReference type="InterPro" id="IPR018109">
    <property type="entry name" value="Folylpolyglutamate_synth_CS"/>
</dbReference>
<keyword evidence="4 7" id="KW-0547">Nucleotide-binding</keyword>
<keyword evidence="6" id="KW-0460">Magnesium</keyword>
<dbReference type="PIRSF" id="PIRSF001563">
    <property type="entry name" value="Folylpolyglu_synth"/>
    <property type="match status" value="1"/>
</dbReference>
<evidence type="ECO:0000256" key="3">
    <source>
        <dbReference type="ARBA" id="ARBA00022723"/>
    </source>
</evidence>
<accession>A0A7H9HP09</accession>
<dbReference type="InterPro" id="IPR036615">
    <property type="entry name" value="Mur_ligase_C_dom_sf"/>
</dbReference>
<dbReference type="Gene3D" id="3.90.190.20">
    <property type="entry name" value="Mur ligase, C-terminal domain"/>
    <property type="match status" value="1"/>
</dbReference>
<dbReference type="InterPro" id="IPR036565">
    <property type="entry name" value="Mur-like_cat_sf"/>
</dbReference>
<dbReference type="GO" id="GO:0005739">
    <property type="term" value="C:mitochondrion"/>
    <property type="evidence" value="ECO:0007669"/>
    <property type="project" value="TreeGrafter"/>
</dbReference>
<dbReference type="PROSITE" id="PS01012">
    <property type="entry name" value="FOLYLPOLYGLU_SYNT_2"/>
    <property type="match status" value="1"/>
</dbReference>
<dbReference type="SUPFAM" id="SSF53623">
    <property type="entry name" value="MurD-like peptide ligases, catalytic domain"/>
    <property type="match status" value="1"/>
</dbReference>
<keyword evidence="2 7" id="KW-0436">Ligase</keyword>
<evidence type="ECO:0000256" key="2">
    <source>
        <dbReference type="ARBA" id="ARBA00022598"/>
    </source>
</evidence>
<gene>
    <name evidence="8" type="ORF">HG537_0A03620</name>
</gene>
<keyword evidence="3" id="KW-0479">Metal-binding</keyword>
<dbReference type="PROSITE" id="PS01011">
    <property type="entry name" value="FOLYLPOLYGLU_SYNT_1"/>
    <property type="match status" value="1"/>
</dbReference>
<dbReference type="EMBL" id="CP059267">
    <property type="protein sequence ID" value="QLQ78115.1"/>
    <property type="molecule type" value="Genomic_DNA"/>
</dbReference>
<dbReference type="UniPathway" id="UPA00850"/>
<dbReference type="Gene3D" id="3.40.1190.10">
    <property type="entry name" value="Mur-like, catalytic domain"/>
    <property type="match status" value="1"/>
</dbReference>
<dbReference type="GO" id="GO:0006730">
    <property type="term" value="P:one-carbon metabolic process"/>
    <property type="evidence" value="ECO:0007669"/>
    <property type="project" value="UniProtKB-KW"/>
</dbReference>
<dbReference type="Proteomes" id="UP000510647">
    <property type="component" value="Chromosome 1"/>
</dbReference>
<evidence type="ECO:0000256" key="7">
    <source>
        <dbReference type="PIRNR" id="PIRNR001563"/>
    </source>
</evidence>
<protein>
    <recommendedName>
        <fullName evidence="7">Dihydrofolate synthetase</fullName>
        <ecNumber evidence="7">6.3.2.12</ecNumber>
    </recommendedName>
</protein>
<keyword evidence="5 7" id="KW-0067">ATP-binding</keyword>
<evidence type="ECO:0000256" key="6">
    <source>
        <dbReference type="ARBA" id="ARBA00022842"/>
    </source>
</evidence>
<dbReference type="FunFam" id="3.40.1190.10:FF:000010">
    <property type="entry name" value="Dihydrofolate synthetase"/>
    <property type="match status" value="1"/>
</dbReference>
<comment type="pathway">
    <text evidence="7">Cofactor biosynthesis; tetrahydrofolylpolyglutamate biosynthesis.</text>
</comment>
<dbReference type="PANTHER" id="PTHR11136:SF0">
    <property type="entry name" value="DIHYDROFOLATE SYNTHETASE-RELATED"/>
    <property type="match status" value="1"/>
</dbReference>
<keyword evidence="7" id="KW-0554">One-carbon metabolism</keyword>
<evidence type="ECO:0000256" key="1">
    <source>
        <dbReference type="ARBA" id="ARBA00008276"/>
    </source>
</evidence>
<organism evidence="8 9">
    <name type="scientific">Torulaspora globosa</name>
    <dbReference type="NCBI Taxonomy" id="48254"/>
    <lineage>
        <taxon>Eukaryota</taxon>
        <taxon>Fungi</taxon>
        <taxon>Dikarya</taxon>
        <taxon>Ascomycota</taxon>
        <taxon>Saccharomycotina</taxon>
        <taxon>Saccharomycetes</taxon>
        <taxon>Saccharomycetales</taxon>
        <taxon>Saccharomycetaceae</taxon>
        <taxon>Torulaspora</taxon>
    </lineage>
</organism>
<reference evidence="8 9" key="1">
    <citation type="submission" date="2020-06" db="EMBL/GenBank/DDBJ databases">
        <title>The yeast mating-type switching endonuclease HO is a domesticated member of an unorthodox homing genetic element family.</title>
        <authorList>
            <person name="Coughlan A.Y."/>
            <person name="Lombardi L."/>
            <person name="Braun-Galleani S."/>
            <person name="Martos A.R."/>
            <person name="Galeote V."/>
            <person name="Bigey F."/>
            <person name="Dequin S."/>
            <person name="Byrne K.P."/>
            <person name="Wolfe K.H."/>
        </authorList>
    </citation>
    <scope>NUCLEOTIDE SEQUENCE [LARGE SCALE GENOMIC DNA]</scope>
    <source>
        <strain evidence="8 9">CBS2947</strain>
    </source>
</reference>
<dbReference type="PANTHER" id="PTHR11136">
    <property type="entry name" value="FOLYLPOLYGLUTAMATE SYNTHASE-RELATED"/>
    <property type="match status" value="1"/>
</dbReference>
<dbReference type="GO" id="GO:0046872">
    <property type="term" value="F:metal ion binding"/>
    <property type="evidence" value="ECO:0007669"/>
    <property type="project" value="UniProtKB-KW"/>
</dbReference>
<name>A0A7H9HP09_9SACH</name>
<dbReference type="InterPro" id="IPR001645">
    <property type="entry name" value="Folylpolyglutamate_synth"/>
</dbReference>
<dbReference type="NCBIfam" id="TIGR01499">
    <property type="entry name" value="folC"/>
    <property type="match status" value="1"/>
</dbReference>
<proteinExistence type="inferred from homology"/>
<dbReference type="GO" id="GO:0005524">
    <property type="term" value="F:ATP binding"/>
    <property type="evidence" value="ECO:0007669"/>
    <property type="project" value="UniProtKB-KW"/>
</dbReference>
<dbReference type="SUPFAM" id="SSF53244">
    <property type="entry name" value="MurD-like peptide ligases, peptide-binding domain"/>
    <property type="match status" value="1"/>
</dbReference>
<evidence type="ECO:0000256" key="4">
    <source>
        <dbReference type="ARBA" id="ARBA00022741"/>
    </source>
</evidence>
<comment type="similarity">
    <text evidence="1 7">Belongs to the folylpolyglutamate synthase family.</text>
</comment>
<comment type="catalytic activity">
    <reaction evidence="7">
        <text>7,8-dihydropteroate + L-glutamate + ATP = 7,8-dihydrofolate + ADP + phosphate + H(+)</text>
        <dbReference type="Rhea" id="RHEA:23584"/>
        <dbReference type="ChEBI" id="CHEBI:15378"/>
        <dbReference type="ChEBI" id="CHEBI:17839"/>
        <dbReference type="ChEBI" id="CHEBI:29985"/>
        <dbReference type="ChEBI" id="CHEBI:30616"/>
        <dbReference type="ChEBI" id="CHEBI:43474"/>
        <dbReference type="ChEBI" id="CHEBI:57451"/>
        <dbReference type="ChEBI" id="CHEBI:456216"/>
        <dbReference type="EC" id="6.3.2.12"/>
    </reaction>
</comment>
<evidence type="ECO:0000313" key="9">
    <source>
        <dbReference type="Proteomes" id="UP000510647"/>
    </source>
</evidence>
<dbReference type="GO" id="GO:0008841">
    <property type="term" value="F:dihydrofolate synthase activity"/>
    <property type="evidence" value="ECO:0007669"/>
    <property type="project" value="UniProtKB-EC"/>
</dbReference>
<dbReference type="EC" id="6.3.2.12" evidence="7"/>